<evidence type="ECO:0000313" key="6">
    <source>
        <dbReference type="Proteomes" id="UP001605918"/>
    </source>
</evidence>
<name>A0ABW7DCG3_9PSED</name>
<dbReference type="RefSeq" id="WP_394506925.1">
    <property type="nucleotide sequence ID" value="NZ_JBIEIL010000007.1"/>
</dbReference>
<keyword evidence="2" id="KW-0067">ATP-binding</keyword>
<dbReference type="PANTHER" id="PTHR43272:SF33">
    <property type="entry name" value="AMP-BINDING DOMAIN-CONTAINING PROTEIN-RELATED"/>
    <property type="match status" value="1"/>
</dbReference>
<evidence type="ECO:0000256" key="1">
    <source>
        <dbReference type="ARBA" id="ARBA00022741"/>
    </source>
</evidence>
<dbReference type="InterPro" id="IPR020845">
    <property type="entry name" value="AMP-binding_CS"/>
</dbReference>
<keyword evidence="1" id="KW-0547">Nucleotide-binding</keyword>
<dbReference type="InterPro" id="IPR042099">
    <property type="entry name" value="ANL_N_sf"/>
</dbReference>
<dbReference type="PROSITE" id="PS00455">
    <property type="entry name" value="AMP_BINDING"/>
    <property type="match status" value="1"/>
</dbReference>
<proteinExistence type="predicted"/>
<protein>
    <submittedName>
        <fullName evidence="5">AMP-binding protein</fullName>
    </submittedName>
</protein>
<feature type="domain" description="AMP-dependent synthetase/ligase" evidence="4">
    <location>
        <begin position="14"/>
        <end position="386"/>
    </location>
</feature>
<sequence length="551" mass="61074">MSAAFRLPLDVFYEREARHPRQRFLVQPIGGGQVETLTWADVGHQARSAAHWLRSRELPPGSHIALISKNCAHWIIADLAIWMAGHVSVPLYPNLTADSVAQVLTHSESVLAFIGKLDDWPGMSKGIPAGLPTISLPLHPPGEFDFSWADLQNCSPIQDDPRPPSEQLATIIYTSGTTGLPKGVMHSFANLGFATTHGTQLFGLNQNDRLLSYLPLCHVAERMFVELASIYTGQTVFFAESLETFITDLKRARPTAMFGVPRIWTKFQMGVYSKMPAKRLDFLLGLPFIGKRVGHKVLAGLGLDALRVALSGAAPVPQTLLAWYQKLGLDVLEVYGMTEGCGYSHICLPGQYRQGWIGKPCPQVEVRIDESGEVQVRSQATMLGYFKEPQKTAETITQDGFLRTGDKGEQDSEGRLRLTGRLKEIFKTSKGKYVAPAPIENRLAVHSRIEQVCVVGDGLSAPLGLCVLSTVNQEEGRASLHSSLEKLLEEVNAALDKHERLRRLVVVKDSWAVENGFLTPTLKIKRNVIEDIYGSRFEEWSERSEAVLWQD</sequence>
<evidence type="ECO:0000259" key="4">
    <source>
        <dbReference type="Pfam" id="PF00501"/>
    </source>
</evidence>
<comment type="catalytic activity">
    <reaction evidence="3">
        <text>a long-chain fatty acid + ATP + CoA = a long-chain fatty acyl-CoA + AMP + diphosphate</text>
        <dbReference type="Rhea" id="RHEA:15421"/>
        <dbReference type="ChEBI" id="CHEBI:30616"/>
        <dbReference type="ChEBI" id="CHEBI:33019"/>
        <dbReference type="ChEBI" id="CHEBI:57287"/>
        <dbReference type="ChEBI" id="CHEBI:57560"/>
        <dbReference type="ChEBI" id="CHEBI:83139"/>
        <dbReference type="ChEBI" id="CHEBI:456215"/>
        <dbReference type="EC" id="6.2.1.3"/>
    </reaction>
    <physiologicalReaction direction="left-to-right" evidence="3">
        <dbReference type="Rhea" id="RHEA:15422"/>
    </physiologicalReaction>
</comment>
<evidence type="ECO:0000256" key="2">
    <source>
        <dbReference type="ARBA" id="ARBA00022840"/>
    </source>
</evidence>
<dbReference type="Gene3D" id="3.40.50.12780">
    <property type="entry name" value="N-terminal domain of ligase-like"/>
    <property type="match status" value="1"/>
</dbReference>
<accession>A0ABW7DCG3</accession>
<dbReference type="Pfam" id="PF23562">
    <property type="entry name" value="AMP-binding_C_3"/>
    <property type="match status" value="1"/>
</dbReference>
<comment type="caution">
    <text evidence="5">The sequence shown here is derived from an EMBL/GenBank/DDBJ whole genome shotgun (WGS) entry which is preliminary data.</text>
</comment>
<reference evidence="5 6" key="1">
    <citation type="submission" date="2024-10" db="EMBL/GenBank/DDBJ databases">
        <title>Whole genome of Pseudomonas sp Strain RB5.</title>
        <authorList>
            <person name="Selami N."/>
        </authorList>
    </citation>
    <scope>NUCLEOTIDE SEQUENCE [LARGE SCALE GENOMIC DNA]</scope>
    <source>
        <strain evidence="5 6">RB5</strain>
    </source>
</reference>
<dbReference type="InterPro" id="IPR000873">
    <property type="entry name" value="AMP-dep_synth/lig_dom"/>
</dbReference>
<dbReference type="PANTHER" id="PTHR43272">
    <property type="entry name" value="LONG-CHAIN-FATTY-ACID--COA LIGASE"/>
    <property type="match status" value="1"/>
</dbReference>
<organism evidence="5 6">
    <name type="scientific">Pseudomonas retamae</name>
    <dbReference type="NCBI Taxonomy" id="702110"/>
    <lineage>
        <taxon>Bacteria</taxon>
        <taxon>Pseudomonadati</taxon>
        <taxon>Pseudomonadota</taxon>
        <taxon>Gammaproteobacteria</taxon>
        <taxon>Pseudomonadales</taxon>
        <taxon>Pseudomonadaceae</taxon>
        <taxon>Pseudomonas</taxon>
    </lineage>
</organism>
<dbReference type="InterPro" id="IPR045851">
    <property type="entry name" value="AMP-bd_C_sf"/>
</dbReference>
<dbReference type="Gene3D" id="3.30.300.30">
    <property type="match status" value="1"/>
</dbReference>
<keyword evidence="6" id="KW-1185">Reference proteome</keyword>
<dbReference type="SUPFAM" id="SSF56801">
    <property type="entry name" value="Acetyl-CoA synthetase-like"/>
    <property type="match status" value="1"/>
</dbReference>
<gene>
    <name evidence="5" type="ORF">ACGSLL_15310</name>
</gene>
<evidence type="ECO:0000256" key="3">
    <source>
        <dbReference type="ARBA" id="ARBA00024484"/>
    </source>
</evidence>
<dbReference type="Pfam" id="PF00501">
    <property type="entry name" value="AMP-binding"/>
    <property type="match status" value="1"/>
</dbReference>
<dbReference type="EMBL" id="JBIEIL010000007">
    <property type="protein sequence ID" value="MFG6205730.1"/>
    <property type="molecule type" value="Genomic_DNA"/>
</dbReference>
<evidence type="ECO:0000313" key="5">
    <source>
        <dbReference type="EMBL" id="MFG6205730.1"/>
    </source>
</evidence>
<dbReference type="Proteomes" id="UP001605918">
    <property type="component" value="Unassembled WGS sequence"/>
</dbReference>